<dbReference type="OrthoDB" id="10403125at2759"/>
<dbReference type="GO" id="GO:0004523">
    <property type="term" value="F:RNA-DNA hybrid ribonuclease activity"/>
    <property type="evidence" value="ECO:0007669"/>
    <property type="project" value="InterPro"/>
</dbReference>
<dbReference type="InterPro" id="IPR036397">
    <property type="entry name" value="RNaseH_sf"/>
</dbReference>
<feature type="domain" description="RNase H type-1" evidence="1">
    <location>
        <begin position="106"/>
        <end position="251"/>
    </location>
</feature>
<dbReference type="GO" id="GO:0003676">
    <property type="term" value="F:nucleic acid binding"/>
    <property type="evidence" value="ECO:0007669"/>
    <property type="project" value="InterPro"/>
</dbReference>
<dbReference type="EMBL" id="JEMT01029576">
    <property type="protein sequence ID" value="EXX51803.1"/>
    <property type="molecule type" value="Genomic_DNA"/>
</dbReference>
<dbReference type="HOGENOM" id="CLU_002435_0_2_1"/>
<dbReference type="AlphaFoldDB" id="A0A015LAG3"/>
<sequence length="428" mass="48489">MSHWLPTAGPASTSFHPYSGCSRHIPKYATLSAIKRRCTSERCFFQVQLTDTIAYPTKNAKVFTTGRPIRLSTSLTYASSLAMVYFNRPSSEVFAPPSDDSPFVPPSSTCELYTDGSFLDLSSGNSPFMSSAWLALDENNLILKSSSDVIPSTYPSTLRSETFALLSALKALTSYSSTIINTDCASLISTWNQFVDKPFLPKLLRQPNHLLWLSIRHYIHRKHLSITLQKVPAKDDIYNTQVDFLAKVALHSPQPTITPISLLDAPCIILFDSLLIDENIRHFLRSIYEAKNLLDFSSLSRFSHLAPVDNFDWKGILFWLSRSKVFTTHHKGLLAFRLKVLLDMLPTLTVLQKRKPSLYLPDWLCSLCHSASEDMNHLWTCTYIIPDASPRSIHHRLLLFFHDACITNFSECVFLSDNFLLEFFALDC</sequence>
<dbReference type="Proteomes" id="UP000022910">
    <property type="component" value="Unassembled WGS sequence"/>
</dbReference>
<dbReference type="InterPro" id="IPR002156">
    <property type="entry name" value="RNaseH_domain"/>
</dbReference>
<dbReference type="SUPFAM" id="SSF53098">
    <property type="entry name" value="Ribonuclease H-like"/>
    <property type="match status" value="1"/>
</dbReference>
<dbReference type="InterPro" id="IPR012337">
    <property type="entry name" value="RNaseH-like_sf"/>
</dbReference>
<dbReference type="PROSITE" id="PS50879">
    <property type="entry name" value="RNASE_H_1"/>
    <property type="match status" value="1"/>
</dbReference>
<evidence type="ECO:0000313" key="3">
    <source>
        <dbReference type="Proteomes" id="UP000022910"/>
    </source>
</evidence>
<name>A0A015LAG3_RHIIW</name>
<dbReference type="Gene3D" id="3.30.420.10">
    <property type="entry name" value="Ribonuclease H-like superfamily/Ribonuclease H"/>
    <property type="match status" value="1"/>
</dbReference>
<comment type="caution">
    <text evidence="2">The sequence shown here is derived from an EMBL/GenBank/DDBJ whole genome shotgun (WGS) entry which is preliminary data.</text>
</comment>
<proteinExistence type="predicted"/>
<evidence type="ECO:0000313" key="2">
    <source>
        <dbReference type="EMBL" id="EXX51803.1"/>
    </source>
</evidence>
<reference evidence="2 3" key="1">
    <citation type="submission" date="2014-02" db="EMBL/GenBank/DDBJ databases">
        <title>Single nucleus genome sequencing reveals high similarity among nuclei of an endomycorrhizal fungus.</title>
        <authorList>
            <person name="Lin K."/>
            <person name="Geurts R."/>
            <person name="Zhang Z."/>
            <person name="Limpens E."/>
            <person name="Saunders D.G."/>
            <person name="Mu D."/>
            <person name="Pang E."/>
            <person name="Cao H."/>
            <person name="Cha H."/>
            <person name="Lin T."/>
            <person name="Zhou Q."/>
            <person name="Shang Y."/>
            <person name="Li Y."/>
            <person name="Ivanov S."/>
            <person name="Sharma T."/>
            <person name="Velzen R.V."/>
            <person name="Ruijter N.D."/>
            <person name="Aanen D.K."/>
            <person name="Win J."/>
            <person name="Kamoun S."/>
            <person name="Bisseling T."/>
            <person name="Huang S."/>
        </authorList>
    </citation>
    <scope>NUCLEOTIDE SEQUENCE [LARGE SCALE GENOMIC DNA]</scope>
    <source>
        <strain evidence="3">DAOM197198w</strain>
    </source>
</reference>
<keyword evidence="3" id="KW-1185">Reference proteome</keyword>
<accession>A0A015LAG3</accession>
<organism evidence="2 3">
    <name type="scientific">Rhizophagus irregularis (strain DAOM 197198w)</name>
    <name type="common">Glomus intraradices</name>
    <dbReference type="NCBI Taxonomy" id="1432141"/>
    <lineage>
        <taxon>Eukaryota</taxon>
        <taxon>Fungi</taxon>
        <taxon>Fungi incertae sedis</taxon>
        <taxon>Mucoromycota</taxon>
        <taxon>Glomeromycotina</taxon>
        <taxon>Glomeromycetes</taxon>
        <taxon>Glomerales</taxon>
        <taxon>Glomeraceae</taxon>
        <taxon>Rhizophagus</taxon>
    </lineage>
</organism>
<gene>
    <name evidence="2" type="ORF">RirG_258500</name>
</gene>
<protein>
    <recommendedName>
        <fullName evidence="1">RNase H type-1 domain-containing protein</fullName>
    </recommendedName>
</protein>
<evidence type="ECO:0000259" key="1">
    <source>
        <dbReference type="PROSITE" id="PS50879"/>
    </source>
</evidence>